<evidence type="ECO:0000313" key="3">
    <source>
        <dbReference type="Proteomes" id="UP000030491"/>
    </source>
</evidence>
<dbReference type="Proteomes" id="UP000030491">
    <property type="component" value="Unassembled WGS sequence"/>
</dbReference>
<keyword evidence="1" id="KW-1133">Transmembrane helix</keyword>
<dbReference type="AlphaFoldDB" id="A0A0A1ZVX9"/>
<sequence>MRNISFRGFYILIMRSFPIIPHVFGSYIIASSKTKNKVILINTF</sequence>
<proteinExistence type="predicted"/>
<evidence type="ECO:0000313" key="2">
    <source>
        <dbReference type="EMBL" id="KGF93530.1"/>
    </source>
</evidence>
<accession>A0A0A1ZVX9</accession>
<comment type="caution">
    <text evidence="2">The sequence shown here is derived from an EMBL/GenBank/DDBJ whole genome shotgun (WGS) entry which is preliminary data.</text>
</comment>
<protein>
    <submittedName>
        <fullName evidence="2">Uncharacterized protein</fullName>
    </submittedName>
</protein>
<keyword evidence="1" id="KW-0472">Membrane</keyword>
<dbReference type="EMBL" id="JNAJ01000003">
    <property type="protein sequence ID" value="KGF93530.1"/>
    <property type="molecule type" value="Genomic_DNA"/>
</dbReference>
<feature type="transmembrane region" description="Helical" evidence="1">
    <location>
        <begin position="12"/>
        <end position="30"/>
    </location>
</feature>
<organism evidence="2 3">
    <name type="scientific">Prochlorococcus marinus str. MIT 9116</name>
    <dbReference type="NCBI Taxonomy" id="167544"/>
    <lineage>
        <taxon>Bacteria</taxon>
        <taxon>Bacillati</taxon>
        <taxon>Cyanobacteriota</taxon>
        <taxon>Cyanophyceae</taxon>
        <taxon>Synechococcales</taxon>
        <taxon>Prochlorococcaceae</taxon>
        <taxon>Prochlorococcus</taxon>
    </lineage>
</organism>
<gene>
    <name evidence="2" type="ORF">EU93_0159</name>
</gene>
<evidence type="ECO:0000256" key="1">
    <source>
        <dbReference type="SAM" id="Phobius"/>
    </source>
</evidence>
<reference evidence="3" key="1">
    <citation type="journal article" date="2014" name="Sci. Data">
        <title>Genomes of diverse isolates of the marine cyanobacterium Prochlorococcus.</title>
        <authorList>
            <person name="Biller S."/>
            <person name="Berube P."/>
            <person name="Thompson J."/>
            <person name="Kelly L."/>
            <person name="Roggensack S."/>
            <person name="Awad L."/>
            <person name="Roache-Johnson K."/>
            <person name="Ding H."/>
            <person name="Giovannoni S.J."/>
            <person name="Moore L.R."/>
            <person name="Chisholm S.W."/>
        </authorList>
    </citation>
    <scope>NUCLEOTIDE SEQUENCE [LARGE SCALE GENOMIC DNA]</scope>
</reference>
<keyword evidence="1" id="KW-0812">Transmembrane</keyword>
<name>A0A0A1ZVX9_PROMR</name>